<evidence type="ECO:0000256" key="13">
    <source>
        <dbReference type="SAM" id="Phobius"/>
    </source>
</evidence>
<evidence type="ECO:0000256" key="12">
    <source>
        <dbReference type="SAM" id="MobiDB-lite"/>
    </source>
</evidence>
<dbReference type="Proteomes" id="UP001161405">
    <property type="component" value="Unassembled WGS sequence"/>
</dbReference>
<keyword evidence="6" id="KW-0328">Glycosyltransferase</keyword>
<dbReference type="Gene3D" id="3.40.710.10">
    <property type="entry name" value="DD-peptidase/beta-lactamase superfamily"/>
    <property type="match status" value="1"/>
</dbReference>
<dbReference type="Pfam" id="PF00912">
    <property type="entry name" value="Transgly"/>
    <property type="match status" value="1"/>
</dbReference>
<dbReference type="InterPro" id="IPR001264">
    <property type="entry name" value="Glyco_trans_51"/>
</dbReference>
<dbReference type="InterPro" id="IPR023346">
    <property type="entry name" value="Lysozyme-like_dom_sf"/>
</dbReference>
<gene>
    <name evidence="16" type="primary">pbpC</name>
    <name evidence="16" type="ORF">GCM10007879_12200</name>
</gene>
<name>A0ABQ5URH2_9HYPH</name>
<comment type="similarity">
    <text evidence="2">In the C-terminal section; belongs to the transpeptidase family.</text>
</comment>
<dbReference type="EC" id="2.4.99.28" evidence="10"/>
<dbReference type="Gene3D" id="1.10.3810.10">
    <property type="entry name" value="Biosynthetic peptidoglycan transglycosylase-like"/>
    <property type="match status" value="1"/>
</dbReference>
<comment type="caution">
    <text evidence="16">The sequence shown here is derived from an EMBL/GenBank/DDBJ whole genome shotgun (WGS) entry which is preliminary data.</text>
</comment>
<feature type="compositionally biased region" description="Basic residues" evidence="12">
    <location>
        <begin position="25"/>
        <end position="50"/>
    </location>
</feature>
<comment type="pathway">
    <text evidence="1">Cell wall biogenesis; peptidoglycan biosynthesis.</text>
</comment>
<dbReference type="NCBIfam" id="TIGR02074">
    <property type="entry name" value="PBP_1a_fam"/>
    <property type="match status" value="1"/>
</dbReference>
<feature type="domain" description="Penicillin-binding protein transpeptidase" evidence="14">
    <location>
        <begin position="377"/>
        <end position="599"/>
    </location>
</feature>
<dbReference type="InterPro" id="IPR001460">
    <property type="entry name" value="PCN-bd_Tpept"/>
</dbReference>
<evidence type="ECO:0000256" key="5">
    <source>
        <dbReference type="ARBA" id="ARBA00022670"/>
    </source>
</evidence>
<feature type="region of interest" description="Disordered" evidence="12">
    <location>
        <begin position="652"/>
        <end position="692"/>
    </location>
</feature>
<feature type="domain" description="Glycosyl transferase family 51" evidence="15">
    <location>
        <begin position="122"/>
        <end position="291"/>
    </location>
</feature>
<comment type="similarity">
    <text evidence="3">In the N-terminal section; belongs to the glycosyltransferase 51 family.</text>
</comment>
<dbReference type="InterPro" id="IPR050396">
    <property type="entry name" value="Glycosyltr_51/Transpeptidase"/>
</dbReference>
<dbReference type="SUPFAM" id="SSF53955">
    <property type="entry name" value="Lysozyme-like"/>
    <property type="match status" value="1"/>
</dbReference>
<accession>A0ABQ5URH2</accession>
<dbReference type="PANTHER" id="PTHR32282:SF33">
    <property type="entry name" value="PEPTIDOGLYCAN GLYCOSYLTRANSFERASE"/>
    <property type="match status" value="1"/>
</dbReference>
<reference evidence="16" key="1">
    <citation type="journal article" date="2014" name="Int. J. Syst. Evol. Microbiol.">
        <title>Complete genome of a new Firmicutes species belonging to the dominant human colonic microbiota ('Ruminococcus bicirculans') reveals two chromosomes and a selective capacity to utilize plant glucans.</title>
        <authorList>
            <consortium name="NISC Comparative Sequencing Program"/>
            <person name="Wegmann U."/>
            <person name="Louis P."/>
            <person name="Goesmann A."/>
            <person name="Henrissat B."/>
            <person name="Duncan S.H."/>
            <person name="Flint H.J."/>
        </authorList>
    </citation>
    <scope>NUCLEOTIDE SEQUENCE</scope>
    <source>
        <strain evidence="16">NBRC 107169</strain>
    </source>
</reference>
<sequence length="692" mass="75431">MAKRPNNKSSDLRLTQKDRVGTGKKTTRKTAAKKTRAKTTKAKAAPRKKSAAKKKQSWFWWLFKKAFYWGMVAAVWGVIAVTGIIVYYGMQLPSSDTWAVPDRPANIRIVASDGRLISNRGKMGGEAVAIHELPHYVPNAVIAIEDRRFYDHPGFDPIGILGAMRINVTEGRMPLSGHGGSTITQQVAKNLFLTPDQNYGRKIQEVLLSVWLEQNYSKPEIIELYLNRMYFGAGTYGIEAASQRYFGKSARNLSLGEAAILAGVLKAPSRLAPNKNPEGAADRARLVLNAMAEEGFISEKEAQAAAIDPNKRIRTRITGTEYYVADWVEVLMDSYLGTVDQDVIVRTTIDWELQKEAEFLIKEIIREHGEERAFSQGALVAMRPDGAVQAVVGGTDYTKSQYNRAITAKRQPGSAFKPFVYLTAVENGYSPNTVVDDSPFTYKGWAPENANGKFKGQMQLRDALAQSSNLVAGKLAIELGPQNVVNTAYKLGISSNIKALPSIALGTPEISLLELTAAYAPFANGGQGIIAHVITSIETPDGQVLYSHIPSGPGQVVAPDAVGKMNDMLSHAIEVGTGRKAAFGSWPVAGKTGTSQSNRDAVFVGYSARLVTGVWLGNDDGSPMQKVGGGSFPVDVWREFMQKAHSNWAVAQLPGGDGRFDRTPLEPIGQQAERQQPQRRSIGDLISDIFGR</sequence>
<evidence type="ECO:0000256" key="3">
    <source>
        <dbReference type="ARBA" id="ARBA00007739"/>
    </source>
</evidence>
<evidence type="ECO:0000256" key="8">
    <source>
        <dbReference type="ARBA" id="ARBA00022801"/>
    </source>
</evidence>
<keyword evidence="5" id="KW-0645">Protease</keyword>
<feature type="compositionally biased region" description="Basic and acidic residues" evidence="12">
    <location>
        <begin position="10"/>
        <end position="21"/>
    </location>
</feature>
<dbReference type="InterPro" id="IPR036950">
    <property type="entry name" value="PBP_transglycosylase"/>
</dbReference>
<dbReference type="InterPro" id="IPR012338">
    <property type="entry name" value="Beta-lactam/transpept-like"/>
</dbReference>
<feature type="region of interest" description="Disordered" evidence="12">
    <location>
        <begin position="1"/>
        <end position="50"/>
    </location>
</feature>
<keyword evidence="13" id="KW-0472">Membrane</keyword>
<evidence type="ECO:0000256" key="11">
    <source>
        <dbReference type="ARBA" id="ARBA00049902"/>
    </source>
</evidence>
<evidence type="ECO:0000256" key="10">
    <source>
        <dbReference type="ARBA" id="ARBA00044770"/>
    </source>
</evidence>
<reference evidence="16" key="2">
    <citation type="submission" date="2023-01" db="EMBL/GenBank/DDBJ databases">
        <title>Draft genome sequence of Maritalea porphyrae strain NBRC 107169.</title>
        <authorList>
            <person name="Sun Q."/>
            <person name="Mori K."/>
        </authorList>
    </citation>
    <scope>NUCLEOTIDE SEQUENCE</scope>
    <source>
        <strain evidence="16">NBRC 107169</strain>
    </source>
</reference>
<evidence type="ECO:0000256" key="4">
    <source>
        <dbReference type="ARBA" id="ARBA00022645"/>
    </source>
</evidence>
<keyword evidence="17" id="KW-1185">Reference proteome</keyword>
<evidence type="ECO:0000259" key="14">
    <source>
        <dbReference type="Pfam" id="PF00905"/>
    </source>
</evidence>
<dbReference type="Pfam" id="PF00905">
    <property type="entry name" value="Transpeptidase"/>
    <property type="match status" value="1"/>
</dbReference>
<keyword evidence="4" id="KW-0121">Carboxypeptidase</keyword>
<feature type="transmembrane region" description="Helical" evidence="13">
    <location>
        <begin position="66"/>
        <end position="90"/>
    </location>
</feature>
<evidence type="ECO:0000256" key="7">
    <source>
        <dbReference type="ARBA" id="ARBA00022679"/>
    </source>
</evidence>
<dbReference type="EMBL" id="BSNI01000002">
    <property type="protein sequence ID" value="GLQ16971.1"/>
    <property type="molecule type" value="Genomic_DNA"/>
</dbReference>
<keyword evidence="8" id="KW-0378">Hydrolase</keyword>
<dbReference type="SUPFAM" id="SSF56601">
    <property type="entry name" value="beta-lactamase/transpeptidase-like"/>
    <property type="match status" value="1"/>
</dbReference>
<keyword evidence="7" id="KW-0808">Transferase</keyword>
<keyword evidence="9" id="KW-0511">Multifunctional enzyme</keyword>
<evidence type="ECO:0000256" key="1">
    <source>
        <dbReference type="ARBA" id="ARBA00004752"/>
    </source>
</evidence>
<keyword evidence="13" id="KW-0812">Transmembrane</keyword>
<proteinExistence type="inferred from homology"/>
<dbReference type="PANTHER" id="PTHR32282">
    <property type="entry name" value="BINDING PROTEIN TRANSPEPTIDASE, PUTATIVE-RELATED"/>
    <property type="match status" value="1"/>
</dbReference>
<dbReference type="RefSeq" id="WP_284362784.1">
    <property type="nucleotide sequence ID" value="NZ_BSNI01000002.1"/>
</dbReference>
<organism evidence="16 17">
    <name type="scientific">Maritalea porphyrae</name>
    <dbReference type="NCBI Taxonomy" id="880732"/>
    <lineage>
        <taxon>Bacteria</taxon>
        <taxon>Pseudomonadati</taxon>
        <taxon>Pseudomonadota</taxon>
        <taxon>Alphaproteobacteria</taxon>
        <taxon>Hyphomicrobiales</taxon>
        <taxon>Devosiaceae</taxon>
        <taxon>Maritalea</taxon>
    </lineage>
</organism>
<evidence type="ECO:0000313" key="16">
    <source>
        <dbReference type="EMBL" id="GLQ16971.1"/>
    </source>
</evidence>
<evidence type="ECO:0000259" key="15">
    <source>
        <dbReference type="Pfam" id="PF00912"/>
    </source>
</evidence>
<protein>
    <recommendedName>
        <fullName evidence="10">peptidoglycan glycosyltransferase</fullName>
        <ecNumber evidence="10">2.4.99.28</ecNumber>
    </recommendedName>
</protein>
<evidence type="ECO:0000256" key="2">
    <source>
        <dbReference type="ARBA" id="ARBA00007090"/>
    </source>
</evidence>
<keyword evidence="13" id="KW-1133">Transmembrane helix</keyword>
<evidence type="ECO:0000313" key="17">
    <source>
        <dbReference type="Proteomes" id="UP001161405"/>
    </source>
</evidence>
<evidence type="ECO:0000256" key="6">
    <source>
        <dbReference type="ARBA" id="ARBA00022676"/>
    </source>
</evidence>
<comment type="catalytic activity">
    <reaction evidence="11">
        <text>[GlcNAc-(1-&gt;4)-Mur2Ac(oyl-L-Ala-gamma-D-Glu-L-Lys-D-Ala-D-Ala)](n)-di-trans,octa-cis-undecaprenyl diphosphate + beta-D-GlcNAc-(1-&gt;4)-Mur2Ac(oyl-L-Ala-gamma-D-Glu-L-Lys-D-Ala-D-Ala)-di-trans,octa-cis-undecaprenyl diphosphate = [GlcNAc-(1-&gt;4)-Mur2Ac(oyl-L-Ala-gamma-D-Glu-L-Lys-D-Ala-D-Ala)](n+1)-di-trans,octa-cis-undecaprenyl diphosphate + di-trans,octa-cis-undecaprenyl diphosphate + H(+)</text>
        <dbReference type="Rhea" id="RHEA:23708"/>
        <dbReference type="Rhea" id="RHEA-COMP:9602"/>
        <dbReference type="Rhea" id="RHEA-COMP:9603"/>
        <dbReference type="ChEBI" id="CHEBI:15378"/>
        <dbReference type="ChEBI" id="CHEBI:58405"/>
        <dbReference type="ChEBI" id="CHEBI:60033"/>
        <dbReference type="ChEBI" id="CHEBI:78435"/>
        <dbReference type="EC" id="2.4.99.28"/>
    </reaction>
</comment>
<evidence type="ECO:0000256" key="9">
    <source>
        <dbReference type="ARBA" id="ARBA00023268"/>
    </source>
</evidence>